<dbReference type="GO" id="GO:0016020">
    <property type="term" value="C:membrane"/>
    <property type="evidence" value="ECO:0007669"/>
    <property type="project" value="TreeGrafter"/>
</dbReference>
<protein>
    <submittedName>
        <fullName evidence="1">Uncharacterized protein</fullName>
    </submittedName>
</protein>
<evidence type="ECO:0000313" key="2">
    <source>
        <dbReference type="Proteomes" id="UP000261620"/>
    </source>
</evidence>
<dbReference type="STRING" id="94237.ENSMMOP00000019990"/>
<dbReference type="PANTHER" id="PTHR10796">
    <property type="entry name" value="PATCHED-RELATED"/>
    <property type="match status" value="1"/>
</dbReference>
<dbReference type="InterPro" id="IPR051697">
    <property type="entry name" value="Patched_domain-protein"/>
</dbReference>
<evidence type="ECO:0000313" key="1">
    <source>
        <dbReference type="Ensembl" id="ENSMMOP00000019990.1"/>
    </source>
</evidence>
<accession>A0A3Q3WX27</accession>
<dbReference type="OMA" id="ESAFCET"/>
<dbReference type="PANTHER" id="PTHR10796:SF15">
    <property type="entry name" value="PATCHED DOMAIN-CONTAINING PROTEIN 4"/>
    <property type="match status" value="1"/>
</dbReference>
<reference evidence="1" key="2">
    <citation type="submission" date="2025-09" db="UniProtKB">
        <authorList>
            <consortium name="Ensembl"/>
        </authorList>
    </citation>
    <scope>IDENTIFICATION</scope>
</reference>
<organism evidence="1 2">
    <name type="scientific">Mola mola</name>
    <name type="common">Ocean sunfish</name>
    <name type="synonym">Tetraodon mola</name>
    <dbReference type="NCBI Taxonomy" id="94237"/>
    <lineage>
        <taxon>Eukaryota</taxon>
        <taxon>Metazoa</taxon>
        <taxon>Chordata</taxon>
        <taxon>Craniata</taxon>
        <taxon>Vertebrata</taxon>
        <taxon>Euteleostomi</taxon>
        <taxon>Actinopterygii</taxon>
        <taxon>Neopterygii</taxon>
        <taxon>Teleostei</taxon>
        <taxon>Neoteleostei</taxon>
        <taxon>Acanthomorphata</taxon>
        <taxon>Eupercaria</taxon>
        <taxon>Tetraodontiformes</taxon>
        <taxon>Molidae</taxon>
        <taxon>Mola</taxon>
    </lineage>
</organism>
<proteinExistence type="predicted"/>
<dbReference type="Proteomes" id="UP000261620">
    <property type="component" value="Unplaced"/>
</dbReference>
<name>A0A3Q3WX27_MOLML</name>
<sequence>FCCQHHGSWLNCYIILVLDLRVNYKGFNYTFAHLCVLSHWDKRCLLDDIITIFEDIRQAVLSNSTFHKVPVSYPNTTLKDGRVSFIGHQLGGVSFSPNSRDQQVKFARAVQITYYLRNHGPVMQDAIAERWENEFCALVSRLSTAEAPHAADQLHVQSLTSFSLWRDFHQTAATISSSMRDSIVNGFSQQNISS</sequence>
<dbReference type="AlphaFoldDB" id="A0A3Q3WX27"/>
<reference evidence="1" key="1">
    <citation type="submission" date="2025-08" db="UniProtKB">
        <authorList>
            <consortium name="Ensembl"/>
        </authorList>
    </citation>
    <scope>IDENTIFICATION</scope>
</reference>
<keyword evidence="2" id="KW-1185">Reference proteome</keyword>
<dbReference type="Ensembl" id="ENSMMOT00000020324.1">
    <property type="protein sequence ID" value="ENSMMOP00000019990.1"/>
    <property type="gene ID" value="ENSMMOG00000015186.1"/>
</dbReference>